<feature type="signal peptide" evidence="1">
    <location>
        <begin position="1"/>
        <end position="26"/>
    </location>
</feature>
<keyword evidence="3" id="KW-1185">Reference proteome</keyword>
<keyword evidence="1" id="KW-0732">Signal</keyword>
<reference evidence="3" key="1">
    <citation type="journal article" date="2019" name="Int. J. Syst. Evol. Microbiol.">
        <title>The Global Catalogue of Microorganisms (GCM) 10K type strain sequencing project: providing services to taxonomists for standard genome sequencing and annotation.</title>
        <authorList>
            <consortium name="The Broad Institute Genomics Platform"/>
            <consortium name="The Broad Institute Genome Sequencing Center for Infectious Disease"/>
            <person name="Wu L."/>
            <person name="Ma J."/>
        </authorList>
    </citation>
    <scope>NUCLEOTIDE SEQUENCE [LARGE SCALE GENOMIC DNA]</scope>
    <source>
        <strain evidence="3">CGMCC 4.7393</strain>
    </source>
</reference>
<organism evidence="2 3">
    <name type="scientific">Rufibacter roseus</name>
    <dbReference type="NCBI Taxonomy" id="1567108"/>
    <lineage>
        <taxon>Bacteria</taxon>
        <taxon>Pseudomonadati</taxon>
        <taxon>Bacteroidota</taxon>
        <taxon>Cytophagia</taxon>
        <taxon>Cytophagales</taxon>
        <taxon>Hymenobacteraceae</taxon>
        <taxon>Rufibacter</taxon>
    </lineage>
</organism>
<dbReference type="EMBL" id="JBHSYQ010000003">
    <property type="protein sequence ID" value="MFC6997002.1"/>
    <property type="molecule type" value="Genomic_DNA"/>
</dbReference>
<gene>
    <name evidence="2" type="ORF">ACFQHR_05160</name>
</gene>
<evidence type="ECO:0000313" key="2">
    <source>
        <dbReference type="EMBL" id="MFC6997002.1"/>
    </source>
</evidence>
<sequence length="143" mass="15610">MKKKIKAGVAALLAMFFLFAGVEAMAQEEPIVVAFTLNGKVVNQKECHRIKDLKGAASFSTSEEVEKINVYHVRGVMPLKVMSYNEIKDFQKLDLAAWALTGTNGKTNSSIDPKAMAARSGDRIAMEVIFKNGKSGTVNLCLK</sequence>
<comment type="caution">
    <text evidence="2">The sequence shown here is derived from an EMBL/GenBank/DDBJ whole genome shotgun (WGS) entry which is preliminary data.</text>
</comment>
<dbReference type="RefSeq" id="WP_066623180.1">
    <property type="nucleotide sequence ID" value="NZ_JBHSYQ010000003.1"/>
</dbReference>
<evidence type="ECO:0000256" key="1">
    <source>
        <dbReference type="SAM" id="SignalP"/>
    </source>
</evidence>
<feature type="chain" id="PRO_5045418202" evidence="1">
    <location>
        <begin position="27"/>
        <end position="143"/>
    </location>
</feature>
<accession>A0ABW2DK91</accession>
<dbReference type="Proteomes" id="UP001596405">
    <property type="component" value="Unassembled WGS sequence"/>
</dbReference>
<proteinExistence type="predicted"/>
<name>A0ABW2DK91_9BACT</name>
<protein>
    <submittedName>
        <fullName evidence="2">Uncharacterized protein</fullName>
    </submittedName>
</protein>
<evidence type="ECO:0000313" key="3">
    <source>
        <dbReference type="Proteomes" id="UP001596405"/>
    </source>
</evidence>